<name>K0F5P8_NOCB7</name>
<keyword evidence="2" id="KW-1185">Reference proteome</keyword>
<proteinExistence type="predicted"/>
<dbReference type="EMBL" id="CP003876">
    <property type="protein sequence ID" value="AFU02771.1"/>
    <property type="molecule type" value="Genomic_DNA"/>
</dbReference>
<protein>
    <submittedName>
        <fullName evidence="1">Uncharacterized protein</fullName>
    </submittedName>
</protein>
<evidence type="ECO:0000313" key="1">
    <source>
        <dbReference type="EMBL" id="AFU02771.1"/>
    </source>
</evidence>
<reference evidence="1 2" key="1">
    <citation type="journal article" date="2012" name="J. Bacteriol.">
        <title>Complete genome sequence of Nocardia brasiliensis HUJEG-1.</title>
        <authorList>
            <person name="Vera-Cabrera L."/>
            <person name="Ortiz-Lopez R."/>
            <person name="Elizondo-Gonzalez R."/>
            <person name="Perez-Maya A.A."/>
            <person name="Ocampo-Candiani J."/>
        </authorList>
    </citation>
    <scope>NUCLEOTIDE SEQUENCE [LARGE SCALE GENOMIC DNA]</scope>
    <source>
        <strain evidence="2">ATCC 700358</strain>
    </source>
</reference>
<organism evidence="1 2">
    <name type="scientific">Nocardia brasiliensis (strain ATCC 700358 / HUJEG-1)</name>
    <dbReference type="NCBI Taxonomy" id="1133849"/>
    <lineage>
        <taxon>Bacteria</taxon>
        <taxon>Bacillati</taxon>
        <taxon>Actinomycetota</taxon>
        <taxon>Actinomycetes</taxon>
        <taxon>Mycobacteriales</taxon>
        <taxon>Nocardiaceae</taxon>
        <taxon>Nocardia</taxon>
    </lineage>
</organism>
<accession>K0F5P8</accession>
<dbReference type="AlphaFoldDB" id="K0F5P8"/>
<dbReference type="STRING" id="1133849.O3I_024080"/>
<dbReference type="HOGENOM" id="CLU_1353496_0_0_11"/>
<dbReference type="Proteomes" id="UP000006304">
    <property type="component" value="Chromosome"/>
</dbReference>
<evidence type="ECO:0000313" key="2">
    <source>
        <dbReference type="Proteomes" id="UP000006304"/>
    </source>
</evidence>
<gene>
    <name evidence="1" type="ORF">O3I_024080</name>
</gene>
<sequence length="202" mass="21816">MSLTGFDPDGTAGEMVEAVEILMERYPIPLRGIEIADLGGGCRSPLVLRRDGQPDTAAGLWLIVDRLTLADGAPCRGRSPRCSEDSVPLSVSLARGFGYAMDMASEYRAHRRVERALIADYLHGAGRAHESLGQAVAGYRQWRSRFSDRCFVGGSLDPGEALAEGFAEFEAHGDQAGAHARLLHRLLIAEWAASPRVGDTHS</sequence>
<dbReference type="KEGG" id="nbr:O3I_024080"/>
<dbReference type="eggNOG" id="COG1196">
    <property type="taxonomic scope" value="Bacteria"/>
</dbReference>